<dbReference type="GO" id="GO:0045271">
    <property type="term" value="C:respiratory chain complex I"/>
    <property type="evidence" value="ECO:0007669"/>
    <property type="project" value="InterPro"/>
</dbReference>
<dbReference type="Proteomes" id="UP000187283">
    <property type="component" value="Unassembled WGS sequence"/>
</dbReference>
<protein>
    <recommendedName>
        <fullName evidence="3">NADH dehydrogenase [ubiquinone] 1 beta subcomplex subunit 2</fullName>
    </recommendedName>
</protein>
<dbReference type="GO" id="GO:0005743">
    <property type="term" value="C:mitochondrial inner membrane"/>
    <property type="evidence" value="ECO:0007669"/>
    <property type="project" value="InterPro"/>
</dbReference>
<evidence type="ECO:0000313" key="2">
    <source>
        <dbReference type="Proteomes" id="UP000187283"/>
    </source>
</evidence>
<evidence type="ECO:0000313" key="1">
    <source>
        <dbReference type="EMBL" id="OMJ26585.1"/>
    </source>
</evidence>
<dbReference type="InterPro" id="IPR044980">
    <property type="entry name" value="NDUFB2_plant/fungi"/>
</dbReference>
<reference evidence="1 2" key="1">
    <citation type="submission" date="2017-01" db="EMBL/GenBank/DDBJ databases">
        <authorList>
            <person name="Mah S.A."/>
            <person name="Swanson W.J."/>
            <person name="Moy G.W."/>
            <person name="Vacquier V.D."/>
        </authorList>
    </citation>
    <scope>NUCLEOTIDE SEQUENCE [LARGE SCALE GENOMIC DNA]</scope>
    <source>
        <strain evidence="1 2">GSMNP</strain>
    </source>
</reference>
<dbReference type="AlphaFoldDB" id="A0A1R1YIG6"/>
<dbReference type="PANTHER" id="PTHR36987">
    <property type="entry name" value="NADH DEHYDROGENASE [UBIQUINONE] 1 BETA SUBCOMPLEX SUBUNIT 2-LIKE"/>
    <property type="match status" value="1"/>
</dbReference>
<sequence length="73" mass="8589">MPPKPKFEPYGGYVPPKVPFFHKFWSKTIGATLFFWIMYKAKQDLPVLLKLRHPWESHGHHSDDSEHSSSTQH</sequence>
<evidence type="ECO:0008006" key="3">
    <source>
        <dbReference type="Google" id="ProtNLM"/>
    </source>
</evidence>
<dbReference type="STRING" id="133412.A0A1R1YIG6"/>
<dbReference type="EMBL" id="LSSN01000002">
    <property type="protein sequence ID" value="OMJ26585.1"/>
    <property type="molecule type" value="Genomic_DNA"/>
</dbReference>
<organism evidence="1 2">
    <name type="scientific">Smittium culicis</name>
    <dbReference type="NCBI Taxonomy" id="133412"/>
    <lineage>
        <taxon>Eukaryota</taxon>
        <taxon>Fungi</taxon>
        <taxon>Fungi incertae sedis</taxon>
        <taxon>Zoopagomycota</taxon>
        <taxon>Kickxellomycotina</taxon>
        <taxon>Harpellomycetes</taxon>
        <taxon>Harpellales</taxon>
        <taxon>Legeriomycetaceae</taxon>
        <taxon>Smittium</taxon>
    </lineage>
</organism>
<comment type="caution">
    <text evidence="1">The sequence shown here is derived from an EMBL/GenBank/DDBJ whole genome shotgun (WGS) entry which is preliminary data.</text>
</comment>
<keyword evidence="2" id="KW-1185">Reference proteome</keyword>
<proteinExistence type="predicted"/>
<dbReference type="OrthoDB" id="531564at2759"/>
<gene>
    <name evidence="1" type="ORF">AYI70_g12</name>
</gene>
<name>A0A1R1YIG6_9FUNG</name>
<dbReference type="PANTHER" id="PTHR36987:SF1">
    <property type="entry name" value="NADH DEHYDROGENASE [UBIQUINONE] 1 BETA SUBCOMPLEX SUBUNIT 2"/>
    <property type="match status" value="1"/>
</dbReference>
<accession>A0A1R1YIG6</accession>